<evidence type="ECO:0000313" key="4">
    <source>
        <dbReference type="Proteomes" id="UP000095283"/>
    </source>
</evidence>
<dbReference type="InterPro" id="IPR000242">
    <property type="entry name" value="PTP_cat"/>
</dbReference>
<dbReference type="PRINTS" id="PR00700">
    <property type="entry name" value="PRTYPHPHTASE"/>
</dbReference>
<dbReference type="Pfam" id="PF00102">
    <property type="entry name" value="Y_phosphatase"/>
    <property type="match status" value="2"/>
</dbReference>
<evidence type="ECO:0000259" key="2">
    <source>
        <dbReference type="PROSITE" id="PS50055"/>
    </source>
</evidence>
<dbReference type="WBParaSite" id="Hba_16638">
    <property type="protein sequence ID" value="Hba_16638"/>
    <property type="gene ID" value="Hba_16638"/>
</dbReference>
<dbReference type="GO" id="GO:0004725">
    <property type="term" value="F:protein tyrosine phosphatase activity"/>
    <property type="evidence" value="ECO:0007669"/>
    <property type="project" value="InterPro"/>
</dbReference>
<accession>A0A1I7XGN4</accession>
<keyword evidence="1" id="KW-0732">Signal</keyword>
<dbReference type="PROSITE" id="PS50056">
    <property type="entry name" value="TYR_PHOSPHATASE_2"/>
    <property type="match status" value="1"/>
</dbReference>
<dbReference type="PROSITE" id="PS50055">
    <property type="entry name" value="TYR_PHOSPHATASE_PTP"/>
    <property type="match status" value="1"/>
</dbReference>
<feature type="domain" description="Tyrosine-protein phosphatase" evidence="2">
    <location>
        <begin position="46"/>
        <end position="295"/>
    </location>
</feature>
<feature type="signal peptide" evidence="1">
    <location>
        <begin position="1"/>
        <end position="21"/>
    </location>
</feature>
<feature type="domain" description="Tyrosine specific protein phosphatases" evidence="3">
    <location>
        <begin position="191"/>
        <end position="286"/>
    </location>
</feature>
<evidence type="ECO:0000259" key="3">
    <source>
        <dbReference type="PROSITE" id="PS50056"/>
    </source>
</evidence>
<dbReference type="InterPro" id="IPR000387">
    <property type="entry name" value="Tyr_Pase_dom"/>
</dbReference>
<dbReference type="AlphaFoldDB" id="A0A1I7XGN4"/>
<evidence type="ECO:0000313" key="5">
    <source>
        <dbReference type="WBParaSite" id="Hba_16638"/>
    </source>
</evidence>
<dbReference type="Gene3D" id="3.90.190.10">
    <property type="entry name" value="Protein tyrosine phosphatase superfamily"/>
    <property type="match status" value="1"/>
</dbReference>
<keyword evidence="4" id="KW-1185">Reference proteome</keyword>
<dbReference type="CDD" id="cd00047">
    <property type="entry name" value="PTPc"/>
    <property type="match status" value="1"/>
</dbReference>
<dbReference type="SMART" id="SM00194">
    <property type="entry name" value="PTPc"/>
    <property type="match status" value="1"/>
</dbReference>
<reference evidence="5" key="1">
    <citation type="submission" date="2016-11" db="UniProtKB">
        <authorList>
            <consortium name="WormBaseParasite"/>
        </authorList>
    </citation>
    <scope>IDENTIFICATION</scope>
</reference>
<organism evidence="4 5">
    <name type="scientific">Heterorhabditis bacteriophora</name>
    <name type="common">Entomopathogenic nematode worm</name>
    <dbReference type="NCBI Taxonomy" id="37862"/>
    <lineage>
        <taxon>Eukaryota</taxon>
        <taxon>Metazoa</taxon>
        <taxon>Ecdysozoa</taxon>
        <taxon>Nematoda</taxon>
        <taxon>Chromadorea</taxon>
        <taxon>Rhabditida</taxon>
        <taxon>Rhabditina</taxon>
        <taxon>Rhabditomorpha</taxon>
        <taxon>Strongyloidea</taxon>
        <taxon>Heterorhabditidae</taxon>
        <taxon>Heterorhabditis</taxon>
    </lineage>
</organism>
<dbReference type="InterPro" id="IPR029021">
    <property type="entry name" value="Prot-tyrosine_phosphatase-like"/>
</dbReference>
<dbReference type="PANTHER" id="PTHR46163">
    <property type="entry name" value="TYROSINE-PROTEIN PHOSPHATASE-RELATED"/>
    <property type="match status" value="1"/>
</dbReference>
<protein>
    <submittedName>
        <fullName evidence="5">Protein-tyrosine phosphatase</fullName>
    </submittedName>
</protein>
<dbReference type="PROSITE" id="PS00383">
    <property type="entry name" value="TYR_PHOSPHATASE_1"/>
    <property type="match status" value="1"/>
</dbReference>
<dbReference type="InterPro" id="IPR003595">
    <property type="entry name" value="Tyr_Pase_cat"/>
</dbReference>
<evidence type="ECO:0000256" key="1">
    <source>
        <dbReference type="SAM" id="SignalP"/>
    </source>
</evidence>
<dbReference type="InterPro" id="IPR052782">
    <property type="entry name" value="Oocyte-zygote_transition_reg"/>
</dbReference>
<dbReference type="PANTHER" id="PTHR46163:SF10">
    <property type="entry name" value="PROTEIN-TYROSINE PHOSPHATASE-RELATED"/>
    <property type="match status" value="1"/>
</dbReference>
<proteinExistence type="predicted"/>
<name>A0A1I7XGN4_HETBA</name>
<dbReference type="SMART" id="SM00404">
    <property type="entry name" value="PTPc_motif"/>
    <property type="match status" value="1"/>
</dbReference>
<dbReference type="InterPro" id="IPR016130">
    <property type="entry name" value="Tyr_Pase_AS"/>
</dbReference>
<dbReference type="Proteomes" id="UP000095283">
    <property type="component" value="Unplaced"/>
</dbReference>
<feature type="chain" id="PRO_5009311155" evidence="1">
    <location>
        <begin position="22"/>
        <end position="299"/>
    </location>
</feature>
<sequence length="299" mass="34604">MLHFCLVAAATIPIYLIFLCAKPKKTSKESKSKVHKLSAKAQNQPYTDVLCLDATRVVIKGRDKDDYIHASWIHVPDNSCRYICTQGPLTETLEDFWAMVFQEKTKFVVMLCNIIEGGAEKCVLYWPEKNGQIENYGAYLVKNVEVKPDPVEGVRWSLLDIIYKEEIFQVYHVFVTWWPDQLAPIDPAPMVNLYKWVKRLNEKDHPILVHCSAGVGRTATFVGLSVRNKYGVRNSYLFKDMNDGFIVGIDYANVRIRENANTDLIDVIKEMRAQRYQSIQSHVQYLFLHICLLEYFIQK</sequence>
<dbReference type="SUPFAM" id="SSF52799">
    <property type="entry name" value="(Phosphotyrosine protein) phosphatases II"/>
    <property type="match status" value="1"/>
</dbReference>